<dbReference type="InterPro" id="IPR006621">
    <property type="entry name" value="Nose-resist-to-fluoxetine_N"/>
</dbReference>
<dbReference type="KEGG" id="sliu:111354957"/>
<evidence type="ECO:0000256" key="1">
    <source>
        <dbReference type="SAM" id="SignalP"/>
    </source>
</evidence>
<protein>
    <submittedName>
        <fullName evidence="4">Uncharacterized protein LOC111354957</fullName>
    </submittedName>
</protein>
<keyword evidence="1" id="KW-0732">Signal</keyword>
<dbReference type="Pfam" id="PF20146">
    <property type="entry name" value="NRF"/>
    <property type="match status" value="1"/>
</dbReference>
<keyword evidence="3" id="KW-1185">Reference proteome</keyword>
<proteinExistence type="predicted"/>
<evidence type="ECO:0000313" key="4">
    <source>
        <dbReference type="RefSeq" id="XP_022824392.1"/>
    </source>
</evidence>
<evidence type="ECO:0000313" key="3">
    <source>
        <dbReference type="Proteomes" id="UP000301870"/>
    </source>
</evidence>
<accession>A0A9J7E9H8</accession>
<dbReference type="OrthoDB" id="7486572at2759"/>
<dbReference type="RefSeq" id="XP_022824392.1">
    <property type="nucleotide sequence ID" value="XM_022968624.1"/>
</dbReference>
<organism evidence="3 4">
    <name type="scientific">Spodoptera litura</name>
    <name type="common">Asian cotton leafworm</name>
    <dbReference type="NCBI Taxonomy" id="69820"/>
    <lineage>
        <taxon>Eukaryota</taxon>
        <taxon>Metazoa</taxon>
        <taxon>Ecdysozoa</taxon>
        <taxon>Arthropoda</taxon>
        <taxon>Hexapoda</taxon>
        <taxon>Insecta</taxon>
        <taxon>Pterygota</taxon>
        <taxon>Neoptera</taxon>
        <taxon>Endopterygota</taxon>
        <taxon>Lepidoptera</taxon>
        <taxon>Glossata</taxon>
        <taxon>Ditrysia</taxon>
        <taxon>Noctuoidea</taxon>
        <taxon>Noctuidae</taxon>
        <taxon>Amphipyrinae</taxon>
        <taxon>Spodoptera</taxon>
    </lineage>
</organism>
<name>A0A9J7E9H8_SPOLT</name>
<gene>
    <name evidence="4" type="primary">LOC111354957</name>
</gene>
<feature type="chain" id="PRO_5039898860" evidence="1">
    <location>
        <begin position="19"/>
        <end position="126"/>
    </location>
</feature>
<dbReference type="AlphaFoldDB" id="A0A9J7E9H8"/>
<dbReference type="Proteomes" id="UP000301870">
    <property type="component" value="Chromosome 2"/>
</dbReference>
<feature type="signal peptide" evidence="1">
    <location>
        <begin position="1"/>
        <end position="18"/>
    </location>
</feature>
<evidence type="ECO:0000259" key="2">
    <source>
        <dbReference type="Pfam" id="PF20146"/>
    </source>
</evidence>
<sequence>MMFNKVCCVLFFVILAEGGKSISRQNVARKENRAGKRPDKIEVFDNLFNVYDPTFLAVVWPKITNGMHILIDPNCWEELGYFFKDLTEGKAWAYNVLDASGRYGSGLFMGNRYWLGSKDRCLDLVC</sequence>
<feature type="domain" description="Nose resistant-to-fluoxetine protein N-terminal" evidence="2">
    <location>
        <begin position="75"/>
        <end position="124"/>
    </location>
</feature>
<dbReference type="GeneID" id="111354957"/>
<reference evidence="4" key="1">
    <citation type="submission" date="2025-08" db="UniProtKB">
        <authorList>
            <consortium name="RefSeq"/>
        </authorList>
    </citation>
    <scope>IDENTIFICATION</scope>
    <source>
        <strain evidence="4">Ishihara</strain>
        <tissue evidence="4">Whole body</tissue>
    </source>
</reference>